<comment type="caution">
    <text evidence="15">The sequence shown here is derived from an EMBL/GenBank/DDBJ whole genome shotgun (WGS) entry which is preliminary data.</text>
</comment>
<dbReference type="InterPro" id="IPR052168">
    <property type="entry name" value="Cytochrome_b561_oxidase"/>
</dbReference>
<evidence type="ECO:0000256" key="7">
    <source>
        <dbReference type="ARBA" id="ARBA00022723"/>
    </source>
</evidence>
<evidence type="ECO:0000256" key="9">
    <source>
        <dbReference type="ARBA" id="ARBA00022989"/>
    </source>
</evidence>
<evidence type="ECO:0000256" key="2">
    <source>
        <dbReference type="ARBA" id="ARBA00004651"/>
    </source>
</evidence>
<dbReference type="GO" id="GO:0009055">
    <property type="term" value="F:electron transfer activity"/>
    <property type="evidence" value="ECO:0007669"/>
    <property type="project" value="InterPro"/>
</dbReference>
<organism evidence="15 16">
    <name type="scientific">Alteromonas alba</name>
    <dbReference type="NCBI Taxonomy" id="2079529"/>
    <lineage>
        <taxon>Bacteria</taxon>
        <taxon>Pseudomonadati</taxon>
        <taxon>Pseudomonadota</taxon>
        <taxon>Gammaproteobacteria</taxon>
        <taxon>Alteromonadales</taxon>
        <taxon>Alteromonadaceae</taxon>
        <taxon>Alteromonas/Salinimonas group</taxon>
        <taxon>Alteromonas</taxon>
    </lineage>
</organism>
<keyword evidence="9 13" id="KW-1133">Transmembrane helix</keyword>
<dbReference type="RefSeq" id="WP_105933834.1">
    <property type="nucleotide sequence ID" value="NZ_PVNP01000050.1"/>
</dbReference>
<feature type="transmembrane region" description="Helical" evidence="13">
    <location>
        <begin position="86"/>
        <end position="104"/>
    </location>
</feature>
<dbReference type="PANTHER" id="PTHR30529">
    <property type="entry name" value="CYTOCHROME B561"/>
    <property type="match status" value="1"/>
</dbReference>
<evidence type="ECO:0000256" key="3">
    <source>
        <dbReference type="ARBA" id="ARBA00022448"/>
    </source>
</evidence>
<evidence type="ECO:0000256" key="4">
    <source>
        <dbReference type="ARBA" id="ARBA00022475"/>
    </source>
</evidence>
<dbReference type="EMBL" id="PVNP01000050">
    <property type="protein sequence ID" value="PRO74461.1"/>
    <property type="molecule type" value="Genomic_DNA"/>
</dbReference>
<keyword evidence="6 13" id="KW-0812">Transmembrane</keyword>
<name>A0A2S9VDA4_9ALTE</name>
<dbReference type="PANTHER" id="PTHR30529:SF3">
    <property type="entry name" value="CYTOCHROME B561 HOMOLOG 1"/>
    <property type="match status" value="1"/>
</dbReference>
<evidence type="ECO:0000313" key="16">
    <source>
        <dbReference type="Proteomes" id="UP000238949"/>
    </source>
</evidence>
<feature type="transmembrane region" description="Helical" evidence="13">
    <location>
        <begin position="12"/>
        <end position="33"/>
    </location>
</feature>
<accession>A0A2S9VDA4</accession>
<dbReference type="InterPro" id="IPR016174">
    <property type="entry name" value="Di-haem_cyt_TM"/>
</dbReference>
<dbReference type="Proteomes" id="UP000238949">
    <property type="component" value="Unassembled WGS sequence"/>
</dbReference>
<reference evidence="16" key="1">
    <citation type="journal article" date="2020" name="Int. J. Syst. Evol. Microbiol.">
        <title>Alteromonas alba sp. nov., a marine bacterium isolated from the seawater of the West Pacific Ocean.</title>
        <authorList>
            <person name="Sun C."/>
            <person name="Wu Y.-H."/>
            <person name="Xamxidin M."/>
            <person name="Cheng H."/>
            <person name="Xu X.-W."/>
        </authorList>
    </citation>
    <scope>NUCLEOTIDE SEQUENCE [LARGE SCALE GENOMIC DNA]</scope>
    <source>
        <strain evidence="16">190</strain>
    </source>
</reference>
<keyword evidence="8" id="KW-0249">Electron transport</keyword>
<evidence type="ECO:0000256" key="8">
    <source>
        <dbReference type="ARBA" id="ARBA00022982"/>
    </source>
</evidence>
<feature type="transmembrane region" description="Helical" evidence="13">
    <location>
        <begin position="144"/>
        <end position="163"/>
    </location>
</feature>
<keyword evidence="10" id="KW-0408">Iron</keyword>
<keyword evidence="11 13" id="KW-0472">Membrane</keyword>
<protein>
    <submittedName>
        <fullName evidence="15">Cytochrome B</fullName>
    </submittedName>
</protein>
<evidence type="ECO:0000256" key="5">
    <source>
        <dbReference type="ARBA" id="ARBA00022617"/>
    </source>
</evidence>
<evidence type="ECO:0000256" key="12">
    <source>
        <dbReference type="ARBA" id="ARBA00037975"/>
    </source>
</evidence>
<feature type="transmembrane region" description="Helical" evidence="13">
    <location>
        <begin position="45"/>
        <end position="66"/>
    </location>
</feature>
<comment type="cofactor">
    <cofactor evidence="1">
        <name>heme b</name>
        <dbReference type="ChEBI" id="CHEBI:60344"/>
    </cofactor>
</comment>
<evidence type="ECO:0000256" key="10">
    <source>
        <dbReference type="ARBA" id="ARBA00023004"/>
    </source>
</evidence>
<evidence type="ECO:0000256" key="6">
    <source>
        <dbReference type="ARBA" id="ARBA00022692"/>
    </source>
</evidence>
<dbReference type="GO" id="GO:0005886">
    <property type="term" value="C:plasma membrane"/>
    <property type="evidence" value="ECO:0007669"/>
    <property type="project" value="UniProtKB-SubCell"/>
</dbReference>
<proteinExistence type="inferred from homology"/>
<comment type="similarity">
    <text evidence="12">Belongs to the cytochrome b561 family.</text>
</comment>
<comment type="subcellular location">
    <subcellularLocation>
        <location evidence="2">Cell membrane</location>
        <topology evidence="2">Multi-pass membrane protein</topology>
    </subcellularLocation>
</comment>
<evidence type="ECO:0000313" key="15">
    <source>
        <dbReference type="EMBL" id="PRO74461.1"/>
    </source>
</evidence>
<feature type="domain" description="Cytochrome b561 bacterial/Ni-hydrogenase" evidence="14">
    <location>
        <begin position="4"/>
        <end position="173"/>
    </location>
</feature>
<dbReference type="SUPFAM" id="SSF81342">
    <property type="entry name" value="Transmembrane di-heme cytochromes"/>
    <property type="match status" value="1"/>
</dbReference>
<dbReference type="InterPro" id="IPR011577">
    <property type="entry name" value="Cyt_b561_bac/Ni-Hgenase"/>
</dbReference>
<evidence type="ECO:0000259" key="14">
    <source>
        <dbReference type="Pfam" id="PF01292"/>
    </source>
</evidence>
<dbReference type="GO" id="GO:0022904">
    <property type="term" value="P:respiratory electron transport chain"/>
    <property type="evidence" value="ECO:0007669"/>
    <property type="project" value="InterPro"/>
</dbReference>
<keyword evidence="16" id="KW-1185">Reference proteome</keyword>
<keyword evidence="3" id="KW-0813">Transport</keyword>
<dbReference type="Pfam" id="PF01292">
    <property type="entry name" value="Ni_hydr_CYTB"/>
    <property type="match status" value="1"/>
</dbReference>
<keyword evidence="5" id="KW-0349">Heme</keyword>
<keyword evidence="4" id="KW-1003">Cell membrane</keyword>
<gene>
    <name evidence="15" type="ORF">C6Y40_06120</name>
</gene>
<evidence type="ECO:0000256" key="1">
    <source>
        <dbReference type="ARBA" id="ARBA00001970"/>
    </source>
</evidence>
<dbReference type="OrthoDB" id="9793784at2"/>
<dbReference type="AlphaFoldDB" id="A0A2S9VDA4"/>
<keyword evidence="7" id="KW-0479">Metal-binding</keyword>
<dbReference type="GO" id="GO:0020037">
    <property type="term" value="F:heme binding"/>
    <property type="evidence" value="ECO:0007669"/>
    <property type="project" value="TreeGrafter"/>
</dbReference>
<evidence type="ECO:0000256" key="13">
    <source>
        <dbReference type="SAM" id="Phobius"/>
    </source>
</evidence>
<dbReference type="GO" id="GO:0046872">
    <property type="term" value="F:metal ion binding"/>
    <property type="evidence" value="ECO:0007669"/>
    <property type="project" value="UniProtKB-KW"/>
</dbReference>
<evidence type="ECO:0000256" key="11">
    <source>
        <dbReference type="ARBA" id="ARBA00023136"/>
    </source>
</evidence>
<sequence>MAHHYHPIAIWLHWLMAIMLAIVCLSMEFISLYPKGSSGRTLMLSTHYLLGLVIVILAFVRLWFWWRSKPVENPDQGPMQKYIARAVFILLYGLMITLPIVGWVDIGLWDVSVSAFGWQLPQIASPDSVMAEELSQVHILMAKTGYGLVGLHGTAALYHHFILKDATLKRMLPRFRQRLS</sequence>